<dbReference type="EMBL" id="QEAO01000018">
    <property type="protein sequence ID" value="TPX33683.1"/>
    <property type="molecule type" value="Genomic_DNA"/>
</dbReference>
<dbReference type="Pfam" id="PF00501">
    <property type="entry name" value="AMP-binding"/>
    <property type="match status" value="1"/>
</dbReference>
<dbReference type="InterPro" id="IPR042099">
    <property type="entry name" value="ANL_N_sf"/>
</dbReference>
<dbReference type="SUPFAM" id="SSF56801">
    <property type="entry name" value="Acetyl-CoA synthetase-like"/>
    <property type="match status" value="1"/>
</dbReference>
<dbReference type="Gene3D" id="3.30.300.30">
    <property type="match status" value="1"/>
</dbReference>
<protein>
    <recommendedName>
        <fullName evidence="5">4-coumarate--CoA ligase</fullName>
    </recommendedName>
</protein>
<dbReference type="PROSITE" id="PS00455">
    <property type="entry name" value="AMP_BINDING"/>
    <property type="match status" value="1"/>
</dbReference>
<dbReference type="InterPro" id="IPR000873">
    <property type="entry name" value="AMP-dep_synth/lig_dom"/>
</dbReference>
<dbReference type="PANTHER" id="PTHR24096">
    <property type="entry name" value="LONG-CHAIN-FATTY-ACID--COA LIGASE"/>
    <property type="match status" value="1"/>
</dbReference>
<dbReference type="CDD" id="cd05911">
    <property type="entry name" value="Firefly_Luc_like"/>
    <property type="match status" value="1"/>
</dbReference>
<dbReference type="InterPro" id="IPR020845">
    <property type="entry name" value="AMP-binding_CS"/>
</dbReference>
<feature type="domain" description="AMP-binding enzyme C-terminal" evidence="2">
    <location>
        <begin position="444"/>
        <end position="523"/>
    </location>
</feature>
<evidence type="ECO:0000259" key="2">
    <source>
        <dbReference type="Pfam" id="PF13193"/>
    </source>
</evidence>
<sequence>MTIIKSPYPSIQIPVVDLPTGLLLNPLGSNPSKRNDIAMILHETGEKLTYGELESNVLKLSAGLKNMGVRRGCVVQMFGASGPEFPQIVWATLHCGGVITTANPVYTADELAYQLSDSQPSYIFTTPDLLPTALIAAAQAGISANCICTYHERCTGHKFWTDLFVDAHDAPRITWTEDDIKRKPAFIIYSSGTTGKPKGVLLSHYNVTANISQWKSLYPVSSKYQVAIFPMYHAAGLLAVQTMLSDGNTLIVTRKFSFTRLCQIIQDYKITEIGASPPIIVMLAKSPLTKEYNLSSLRSVISGAAPLSQSLSLEVGQKYNLTSKFVGDRWGQTELSRTGLITAAHVKPKLGSVGMVLPNSEAKLIDEEGREVDGPNKPGEMYYRGPNVAIGYLNRPDATRETFLEDGFLRTGDQAIYDEEGYFFIVDRLKDLIKVNALQVAPAEIESHLLAHPAIADCAVIPTPDDFSGELPLAFIVLKDASLQSVSLAHEIMKFVDERVAIHKRLRGGIVWCDEVPKNASGKILRRVLRDMKGVSVVEYYGGRSGRVAKL</sequence>
<dbReference type="PANTHER" id="PTHR24096:SF422">
    <property type="entry name" value="BCDNA.GH02901"/>
    <property type="match status" value="1"/>
</dbReference>
<dbReference type="OrthoDB" id="1898221at2759"/>
<dbReference type="STRING" id="1806994.A0A507C827"/>
<dbReference type="InterPro" id="IPR025110">
    <property type="entry name" value="AMP-bd_C"/>
</dbReference>
<dbReference type="InterPro" id="IPR045851">
    <property type="entry name" value="AMP-bd_C_sf"/>
</dbReference>
<organism evidence="3 4">
    <name type="scientific">Synchytrium microbalum</name>
    <dbReference type="NCBI Taxonomy" id="1806994"/>
    <lineage>
        <taxon>Eukaryota</taxon>
        <taxon>Fungi</taxon>
        <taxon>Fungi incertae sedis</taxon>
        <taxon>Chytridiomycota</taxon>
        <taxon>Chytridiomycota incertae sedis</taxon>
        <taxon>Chytridiomycetes</taxon>
        <taxon>Synchytriales</taxon>
        <taxon>Synchytriaceae</taxon>
        <taxon>Synchytrium</taxon>
    </lineage>
</organism>
<gene>
    <name evidence="3" type="ORF">SmJEL517_g03493</name>
</gene>
<dbReference type="Pfam" id="PF13193">
    <property type="entry name" value="AMP-binding_C"/>
    <property type="match status" value="1"/>
</dbReference>
<accession>A0A507C827</accession>
<dbReference type="Gene3D" id="3.40.50.12780">
    <property type="entry name" value="N-terminal domain of ligase-like"/>
    <property type="match status" value="1"/>
</dbReference>
<evidence type="ECO:0000259" key="1">
    <source>
        <dbReference type="Pfam" id="PF00501"/>
    </source>
</evidence>
<keyword evidence="4" id="KW-1185">Reference proteome</keyword>
<dbReference type="GO" id="GO:0016405">
    <property type="term" value="F:CoA-ligase activity"/>
    <property type="evidence" value="ECO:0007669"/>
    <property type="project" value="TreeGrafter"/>
</dbReference>
<evidence type="ECO:0000313" key="4">
    <source>
        <dbReference type="Proteomes" id="UP000319731"/>
    </source>
</evidence>
<reference evidence="3 4" key="1">
    <citation type="journal article" date="2019" name="Sci. Rep.">
        <title>Comparative genomics of chytrid fungi reveal insights into the obligate biotrophic and pathogenic lifestyle of Synchytrium endobioticum.</title>
        <authorList>
            <person name="van de Vossenberg B.T.L.H."/>
            <person name="Warris S."/>
            <person name="Nguyen H.D.T."/>
            <person name="van Gent-Pelzer M.P.E."/>
            <person name="Joly D.L."/>
            <person name="van de Geest H.C."/>
            <person name="Bonants P.J.M."/>
            <person name="Smith D.S."/>
            <person name="Levesque C.A."/>
            <person name="van der Lee T.A.J."/>
        </authorList>
    </citation>
    <scope>NUCLEOTIDE SEQUENCE [LARGE SCALE GENOMIC DNA]</scope>
    <source>
        <strain evidence="3 4">JEL517</strain>
    </source>
</reference>
<name>A0A507C827_9FUNG</name>
<feature type="domain" description="AMP-dependent synthetase/ligase" evidence="1">
    <location>
        <begin position="35"/>
        <end position="393"/>
    </location>
</feature>
<dbReference type="AlphaFoldDB" id="A0A507C827"/>
<evidence type="ECO:0000313" key="3">
    <source>
        <dbReference type="EMBL" id="TPX33683.1"/>
    </source>
</evidence>
<dbReference type="GeneID" id="42004718"/>
<dbReference type="Proteomes" id="UP000319731">
    <property type="component" value="Unassembled WGS sequence"/>
</dbReference>
<proteinExistence type="predicted"/>
<comment type="caution">
    <text evidence="3">The sequence shown here is derived from an EMBL/GenBank/DDBJ whole genome shotgun (WGS) entry which is preliminary data.</text>
</comment>
<dbReference type="RefSeq" id="XP_031024600.1">
    <property type="nucleotide sequence ID" value="XM_031169421.1"/>
</dbReference>
<evidence type="ECO:0008006" key="5">
    <source>
        <dbReference type="Google" id="ProtNLM"/>
    </source>
</evidence>